<comment type="cofactor">
    <cofactor evidence="1">
        <name>Fe cation</name>
        <dbReference type="ChEBI" id="CHEBI:24875"/>
    </cofactor>
</comment>
<evidence type="ECO:0000313" key="15">
    <source>
        <dbReference type="Proteomes" id="UP000039324"/>
    </source>
</evidence>
<evidence type="ECO:0008006" key="17">
    <source>
        <dbReference type="Google" id="ProtNLM"/>
    </source>
</evidence>
<comment type="subcellular location">
    <subcellularLocation>
        <location evidence="2">Membrane</location>
    </subcellularLocation>
</comment>
<dbReference type="PANTHER" id="PTHR31803:SF3">
    <property type="entry name" value="ALTERNATIVE OXIDASE"/>
    <property type="match status" value="1"/>
</dbReference>
<geneLocation type="mitochondrion" evidence="14"/>
<dbReference type="AlphaFoldDB" id="A0A0G4IYY6"/>
<accession>A0A0G4IYY6</accession>
<proteinExistence type="inferred from homology"/>
<dbReference type="STRING" id="37360.A0A0G4IYY6"/>
<reference evidence="13 15" key="1">
    <citation type="submission" date="2015-02" db="EMBL/GenBank/DDBJ databases">
        <authorList>
            <person name="Chooi Y.-H."/>
        </authorList>
    </citation>
    <scope>NUCLEOTIDE SEQUENCE [LARGE SCALE GENOMIC DNA]</scope>
    <source>
        <strain evidence="13">E3</strain>
    </source>
</reference>
<dbReference type="Gene3D" id="1.20.1260.140">
    <property type="entry name" value="Alternative oxidase"/>
    <property type="match status" value="1"/>
</dbReference>
<dbReference type="OrthoDB" id="16906at2759"/>
<dbReference type="InterPro" id="IPR002680">
    <property type="entry name" value="AOX"/>
</dbReference>
<evidence type="ECO:0000256" key="1">
    <source>
        <dbReference type="ARBA" id="ARBA00001962"/>
    </source>
</evidence>
<dbReference type="GO" id="GO:0005739">
    <property type="term" value="C:mitochondrion"/>
    <property type="evidence" value="ECO:0007669"/>
    <property type="project" value="TreeGrafter"/>
</dbReference>
<evidence type="ECO:0000256" key="10">
    <source>
        <dbReference type="ARBA" id="ARBA00023002"/>
    </source>
</evidence>
<keyword evidence="12" id="KW-0472">Membrane</keyword>
<dbReference type="Pfam" id="PF01786">
    <property type="entry name" value="AOX"/>
    <property type="match status" value="1"/>
</dbReference>
<gene>
    <name evidence="13" type="ORF">PBRA_007970</name>
    <name evidence="14" type="ORF">PLBR_LOCUS3717</name>
</gene>
<keyword evidence="4" id="KW-0813">Transport</keyword>
<evidence type="ECO:0000256" key="3">
    <source>
        <dbReference type="ARBA" id="ARBA00008388"/>
    </source>
</evidence>
<dbReference type="GO" id="GO:0046872">
    <property type="term" value="F:metal ion binding"/>
    <property type="evidence" value="ECO:0007669"/>
    <property type="project" value="UniProtKB-KW"/>
</dbReference>
<evidence type="ECO:0000313" key="13">
    <source>
        <dbReference type="EMBL" id="CEP00236.1"/>
    </source>
</evidence>
<evidence type="ECO:0000313" key="14">
    <source>
        <dbReference type="EMBL" id="SPQ96502.1"/>
    </source>
</evidence>
<keyword evidence="14" id="KW-0496">Mitochondrion</keyword>
<dbReference type="GO" id="GO:0016020">
    <property type="term" value="C:membrane"/>
    <property type="evidence" value="ECO:0007669"/>
    <property type="project" value="UniProtKB-SubCell"/>
</dbReference>
<evidence type="ECO:0000256" key="7">
    <source>
        <dbReference type="ARBA" id="ARBA00022723"/>
    </source>
</evidence>
<keyword evidence="10" id="KW-0560">Oxidoreductase</keyword>
<evidence type="ECO:0000256" key="5">
    <source>
        <dbReference type="ARBA" id="ARBA00022660"/>
    </source>
</evidence>
<dbReference type="OMA" id="WIDEEAR"/>
<keyword evidence="6" id="KW-0812">Transmembrane</keyword>
<keyword evidence="8" id="KW-0249">Electron transport</keyword>
<keyword evidence="5" id="KW-0679">Respiratory chain</keyword>
<sequence>MNILARRMSCRFAAPLATRMQPVAWRALSASTSTTRRAYEWVPVEAEGLIAKAYNRHRPLLFGDKDYGQPAPVTTSELEKLGTQLHYPPKDFVDRVALGIMRVLRRFTHMFFRERYGHHAVVLETVAAVPGIVGAFHRHLRSLRGMKRDRGWINPLQEEAENERMHLLIWMYVTQPTRIERFLVLTAQFGYLVCYSALYAVSGRAAHRLVGYLEEEAQLAYTAYLEAVDAGKFENEIAPSFAQRYYRLPETARLRDIILHVRADECMHGSFNHHLADKYKQGDIDTEPTFLQSDMRDEKIAA</sequence>
<keyword evidence="9" id="KW-1133">Transmembrane helix</keyword>
<dbReference type="GO" id="GO:0009916">
    <property type="term" value="F:alternative oxidase activity"/>
    <property type="evidence" value="ECO:0007669"/>
    <property type="project" value="InterPro"/>
</dbReference>
<keyword evidence="11" id="KW-0408">Iron</keyword>
<protein>
    <recommendedName>
        <fullName evidence="17">Alternative oxidase</fullName>
    </recommendedName>
</protein>
<dbReference type="Proteomes" id="UP000290189">
    <property type="component" value="Unassembled WGS sequence"/>
</dbReference>
<dbReference type="PANTHER" id="PTHR31803">
    <property type="entry name" value="ALTERNATIVE OXIDASE"/>
    <property type="match status" value="1"/>
</dbReference>
<organism evidence="13 15">
    <name type="scientific">Plasmodiophora brassicae</name>
    <name type="common">Clubroot disease agent</name>
    <dbReference type="NCBI Taxonomy" id="37360"/>
    <lineage>
        <taxon>Eukaryota</taxon>
        <taxon>Sar</taxon>
        <taxon>Rhizaria</taxon>
        <taxon>Endomyxa</taxon>
        <taxon>Phytomyxea</taxon>
        <taxon>Plasmodiophorida</taxon>
        <taxon>Plasmodiophoridae</taxon>
        <taxon>Plasmodiophora</taxon>
    </lineage>
</organism>
<name>A0A0G4IYY6_PLABS</name>
<evidence type="ECO:0000256" key="8">
    <source>
        <dbReference type="ARBA" id="ARBA00022982"/>
    </source>
</evidence>
<dbReference type="GO" id="GO:0010230">
    <property type="term" value="P:alternative respiration"/>
    <property type="evidence" value="ECO:0007669"/>
    <property type="project" value="TreeGrafter"/>
</dbReference>
<evidence type="ECO:0000256" key="9">
    <source>
        <dbReference type="ARBA" id="ARBA00022989"/>
    </source>
</evidence>
<dbReference type="InterPro" id="IPR038659">
    <property type="entry name" value="AOX_sf"/>
</dbReference>
<keyword evidence="15" id="KW-1185">Reference proteome</keyword>
<dbReference type="EMBL" id="OVEO01000006">
    <property type="protein sequence ID" value="SPQ96502.1"/>
    <property type="molecule type" value="Genomic_DNA"/>
</dbReference>
<evidence type="ECO:0000256" key="2">
    <source>
        <dbReference type="ARBA" id="ARBA00004370"/>
    </source>
</evidence>
<comment type="similarity">
    <text evidence="3">Belongs to the alternative oxidase family.</text>
</comment>
<dbReference type="EMBL" id="CDSF01000099">
    <property type="protein sequence ID" value="CEP00236.1"/>
    <property type="molecule type" value="Genomic_DNA"/>
</dbReference>
<evidence type="ECO:0000256" key="12">
    <source>
        <dbReference type="ARBA" id="ARBA00023136"/>
    </source>
</evidence>
<evidence type="ECO:0000256" key="6">
    <source>
        <dbReference type="ARBA" id="ARBA00022692"/>
    </source>
</evidence>
<dbReference type="Proteomes" id="UP000039324">
    <property type="component" value="Unassembled WGS sequence"/>
</dbReference>
<keyword evidence="7" id="KW-0479">Metal-binding</keyword>
<reference evidence="14 16" key="2">
    <citation type="submission" date="2018-03" db="EMBL/GenBank/DDBJ databases">
        <authorList>
            <person name="Fogelqvist J."/>
        </authorList>
    </citation>
    <scope>NUCLEOTIDE SEQUENCE [LARGE SCALE GENOMIC DNA]</scope>
</reference>
<evidence type="ECO:0000256" key="11">
    <source>
        <dbReference type="ARBA" id="ARBA00023004"/>
    </source>
</evidence>
<evidence type="ECO:0000256" key="4">
    <source>
        <dbReference type="ARBA" id="ARBA00022448"/>
    </source>
</evidence>
<evidence type="ECO:0000313" key="16">
    <source>
        <dbReference type="Proteomes" id="UP000290189"/>
    </source>
</evidence>